<gene>
    <name evidence="1" type="ORF">IE53DRAFT_390425</name>
</gene>
<dbReference type="Proteomes" id="UP000245626">
    <property type="component" value="Unassembled WGS sequence"/>
</dbReference>
<name>A0ACD0NNT2_9BASI</name>
<organism evidence="1 2">
    <name type="scientific">Violaceomyces palustris</name>
    <dbReference type="NCBI Taxonomy" id="1673888"/>
    <lineage>
        <taxon>Eukaryota</taxon>
        <taxon>Fungi</taxon>
        <taxon>Dikarya</taxon>
        <taxon>Basidiomycota</taxon>
        <taxon>Ustilaginomycotina</taxon>
        <taxon>Ustilaginomycetes</taxon>
        <taxon>Violaceomycetales</taxon>
        <taxon>Violaceomycetaceae</taxon>
        <taxon>Violaceomyces</taxon>
    </lineage>
</organism>
<keyword evidence="2" id="KW-1185">Reference proteome</keyword>
<evidence type="ECO:0000313" key="2">
    <source>
        <dbReference type="Proteomes" id="UP000245626"/>
    </source>
</evidence>
<sequence length="914" mass="101518">MIKVQTIETLHPSSTQPDHHQQQQQQDTSLLTKTLPASEHQVEKARMSIKQLLSTSSPFSSSQTSPSSSPAASLAPASPTGSAEVKNPRALMRNGSKGATSSNMLTASDKLESRAETRSSEVNASANGSRSSTRPKRKASMNVSHQDPDPDYEDEEEEGANLDQDDKKGSTNAAAGSGTKKKKPRVLRRKTDHSIIERRRREKINERLIRLQEIIPACRKEVEENFYKKNPAGGANPGGGRAKKVTKSLEERIGSEMMLEKLCIISHTVDYIIELRESLQLYQEYCQCDDPSLLVQKSRQGERHLASSDHHDRYAHRLLSPESTSPEHESSQQATTATGLAVGASVRRMDVEATENLRSKRSQKRRIHWGSDRFPRLEQEEEDKDKESEGARSGLVGLNRRASVQVATVPKPESGRAVEGLAMLRGQEGAEQGQGRRDASGVLQRRRASSVSSVSNSVSGSVASELMVEEDQMMVEEEEDGTQASNHHDDDQGPEKDVRLWDEFHHDEREDDSSSLCKKRVRDQPTTGTDERCSHHVPNEGNPAKPKRVRTSGRPKAGQEGPHSKASTPSCANGHEANDPPRVTASGMGAKLYTNASQGQVGGRYKGNVGASLDPSTDSSCSSPSHPSSHPSSCGWYTLPRLMVSDHPRTPSCFVNHHHHHHHHASNCHPHSANVNCQPSAPPLHRHHQLVQQQQQHHHHPSLYNAHQHQPPPPPPQTHLHLHLHPHSQTKPHPPTSTSLVHSNGATTHVTPPHRPETQANRCKHHPQHHHRQQNVTARGGKDVDRRPSSTIMTVQDEKPKVQRRRQHPSSRPSSPAQDPSEDEEEEEEDDDDEPCRPVDPPRSREEKTLVDDCPVPHHHHHHHQDGQTLIRVGFHRDEALEEKGGVEMEKEQEHKTTKLDILASVCRCGSILI</sequence>
<dbReference type="EMBL" id="KZ820430">
    <property type="protein sequence ID" value="PWN47442.1"/>
    <property type="molecule type" value="Genomic_DNA"/>
</dbReference>
<evidence type="ECO:0000313" key="1">
    <source>
        <dbReference type="EMBL" id="PWN47442.1"/>
    </source>
</evidence>
<reference evidence="1 2" key="1">
    <citation type="journal article" date="2018" name="Mol. Biol. Evol.">
        <title>Broad Genomic Sampling Reveals a Smut Pathogenic Ancestry of the Fungal Clade Ustilaginomycotina.</title>
        <authorList>
            <person name="Kijpornyongpan T."/>
            <person name="Mondo S.J."/>
            <person name="Barry K."/>
            <person name="Sandor L."/>
            <person name="Lee J."/>
            <person name="Lipzen A."/>
            <person name="Pangilinan J."/>
            <person name="LaButti K."/>
            <person name="Hainaut M."/>
            <person name="Henrissat B."/>
            <person name="Grigoriev I.V."/>
            <person name="Spatafora J.W."/>
            <person name="Aime M.C."/>
        </authorList>
    </citation>
    <scope>NUCLEOTIDE SEQUENCE [LARGE SCALE GENOMIC DNA]</scope>
    <source>
        <strain evidence="1 2">SA 807</strain>
    </source>
</reference>
<protein>
    <submittedName>
        <fullName evidence="1">Uncharacterized protein</fullName>
    </submittedName>
</protein>
<proteinExistence type="predicted"/>
<accession>A0ACD0NNT2</accession>